<dbReference type="GO" id="GO:0005044">
    <property type="term" value="F:scavenger receptor activity"/>
    <property type="evidence" value="ECO:0007669"/>
    <property type="project" value="TreeGrafter"/>
</dbReference>
<feature type="compositionally biased region" description="Basic residues" evidence="13">
    <location>
        <begin position="358"/>
        <end position="368"/>
    </location>
</feature>
<evidence type="ECO:0000256" key="2">
    <source>
        <dbReference type="ARBA" id="ARBA00004651"/>
    </source>
</evidence>
<evidence type="ECO:0000256" key="14">
    <source>
        <dbReference type="SAM" id="Phobius"/>
    </source>
</evidence>
<evidence type="ECO:0000256" key="3">
    <source>
        <dbReference type="ARBA" id="ARBA00010532"/>
    </source>
</evidence>
<evidence type="ECO:0000256" key="10">
    <source>
        <dbReference type="ARBA" id="ARBA00023180"/>
    </source>
</evidence>
<dbReference type="GO" id="GO:0005737">
    <property type="term" value="C:cytoplasm"/>
    <property type="evidence" value="ECO:0007669"/>
    <property type="project" value="TreeGrafter"/>
</dbReference>
<keyword evidence="10" id="KW-0325">Glycoprotein</keyword>
<comment type="similarity">
    <text evidence="3">Belongs to the CD36 family.</text>
</comment>
<feature type="transmembrane region" description="Helical" evidence="14">
    <location>
        <begin position="521"/>
        <end position="541"/>
    </location>
</feature>
<feature type="region of interest" description="Disordered" evidence="13">
    <location>
        <begin position="346"/>
        <end position="397"/>
    </location>
</feature>
<keyword evidence="5 14" id="KW-0812">Transmembrane</keyword>
<dbReference type="GO" id="GO:0005901">
    <property type="term" value="C:caveola"/>
    <property type="evidence" value="ECO:0007669"/>
    <property type="project" value="UniProtKB-SubCell"/>
</dbReference>
<dbReference type="InterPro" id="IPR002159">
    <property type="entry name" value="CD36_fam"/>
</dbReference>
<dbReference type="EMBL" id="GGYP01001473">
    <property type="protein sequence ID" value="MDE46244.1"/>
    <property type="molecule type" value="Transcribed_RNA"/>
</dbReference>
<dbReference type="PRINTS" id="PR01609">
    <property type="entry name" value="CD36FAMILY"/>
</dbReference>
<evidence type="ECO:0000256" key="11">
    <source>
        <dbReference type="ARBA" id="ARBA00040821"/>
    </source>
</evidence>
<keyword evidence="4" id="KW-1003">Cell membrane</keyword>
<evidence type="ECO:0000256" key="4">
    <source>
        <dbReference type="ARBA" id="ARBA00022475"/>
    </source>
</evidence>
<dbReference type="Pfam" id="PF01130">
    <property type="entry name" value="CD36"/>
    <property type="match status" value="1"/>
</dbReference>
<keyword evidence="6 14" id="KW-1133">Transmembrane helix</keyword>
<evidence type="ECO:0000256" key="9">
    <source>
        <dbReference type="ARBA" id="ARBA00023170"/>
    </source>
</evidence>
<evidence type="ECO:0000256" key="8">
    <source>
        <dbReference type="ARBA" id="ARBA00023157"/>
    </source>
</evidence>
<reference evidence="15" key="1">
    <citation type="submission" date="2018-10" db="EMBL/GenBank/DDBJ databases">
        <title>Transcriptome assembly of Aceria tosichella (Wheat curl mite) Type 2.</title>
        <authorList>
            <person name="Scully E.D."/>
            <person name="Geib S.M."/>
            <person name="Palmer N.A."/>
            <person name="Gupta A.K."/>
            <person name="Sarath G."/>
            <person name="Tatineni S."/>
        </authorList>
    </citation>
    <scope>NUCLEOTIDE SEQUENCE</scope>
    <source>
        <strain evidence="15">LincolnNE</strain>
    </source>
</reference>
<feature type="transmembrane region" description="Helical" evidence="14">
    <location>
        <begin position="12"/>
        <end position="32"/>
    </location>
</feature>
<evidence type="ECO:0000256" key="12">
    <source>
        <dbReference type="ARBA" id="ARBA00042244"/>
    </source>
</evidence>
<evidence type="ECO:0000313" key="15">
    <source>
        <dbReference type="EMBL" id="MDE46244.1"/>
    </source>
</evidence>
<evidence type="ECO:0000256" key="7">
    <source>
        <dbReference type="ARBA" id="ARBA00023136"/>
    </source>
</evidence>
<sequence>MAAQKHLAKFFILANFCLAIGLLLNYALPILISQIIDKQLALTQDSQTLPMWKEPPVPIYQKFYFFNVTNAHEIEQFGHKPQLVEIGPFTYRAKFSKRDIEYSPGDNKDKDKNLQSILSYKNFKTWHFEPELSIADHSLELVTLNAPLAITLSLIQSASNAVRLLVTFSLDGLSEGFFTKRSVRQLLFDGYPDLLTTFGPLLNAEMLSQGGHFGYMNARNNSMDGYFEINTGEDDIEKLNTLNKYNGRHKLPFWHNTPAHCNSLEGATMGELFPPIKTATAEAASIKLFQPDFCRVWRLDHELDLDHKATGLRLKRFRASRDIFRNSTDLPENSCFFSGSLRRGGDSLSSSTTGAHRPTPHHSSHHANRVGGARQTRQTQSQPQQHHHSGRHHTRVRQEWPQGVFSLAPCKFNAPIFMSMPHFLDADSYFRSRVDGLEPEANRHEFYVDLEPRTGSPVVMAARVQLNVAISKPPGLVRFRNIPEIMFPVFWQELSVNLTGQPVIQQLVFASRGAQETNLRISYTFLVLGMAILVATTLFYLHSKLVNWLAQRSSSAT</sequence>
<evidence type="ECO:0000256" key="13">
    <source>
        <dbReference type="SAM" id="MobiDB-lite"/>
    </source>
</evidence>
<feature type="compositionally biased region" description="Low complexity" evidence="13">
    <location>
        <begin position="374"/>
        <end position="384"/>
    </location>
</feature>
<gene>
    <name evidence="15" type="primary">SCARB1_1</name>
    <name evidence="15" type="ORF">g.19635</name>
</gene>
<name>A0A6G1S6V7_9ACAR</name>
<organism evidence="15">
    <name type="scientific">Aceria tosichella</name>
    <name type="common">wheat curl mite</name>
    <dbReference type="NCBI Taxonomy" id="561515"/>
    <lineage>
        <taxon>Eukaryota</taxon>
        <taxon>Metazoa</taxon>
        <taxon>Ecdysozoa</taxon>
        <taxon>Arthropoda</taxon>
        <taxon>Chelicerata</taxon>
        <taxon>Arachnida</taxon>
        <taxon>Acari</taxon>
        <taxon>Acariformes</taxon>
        <taxon>Trombidiformes</taxon>
        <taxon>Prostigmata</taxon>
        <taxon>Eupodina</taxon>
        <taxon>Eriophyoidea</taxon>
        <taxon>Eriophyidae</taxon>
        <taxon>Eriophyinae</taxon>
        <taxon>Aceriini</taxon>
        <taxon>Aceria</taxon>
    </lineage>
</organism>
<keyword evidence="8" id="KW-1015">Disulfide bond</keyword>
<protein>
    <recommendedName>
        <fullName evidence="11">Scavenger receptor class B member 1</fullName>
    </recommendedName>
    <alternativeName>
        <fullName evidence="12">SR-BI</fullName>
    </alternativeName>
</protein>
<keyword evidence="7 14" id="KW-0472">Membrane</keyword>
<dbReference type="AlphaFoldDB" id="A0A6G1S6V7"/>
<evidence type="ECO:0000256" key="1">
    <source>
        <dbReference type="ARBA" id="ARBA00004189"/>
    </source>
</evidence>
<evidence type="ECO:0000256" key="6">
    <source>
        <dbReference type="ARBA" id="ARBA00022989"/>
    </source>
</evidence>
<proteinExistence type="inferred from homology"/>
<accession>A0A6G1S6V7</accession>
<keyword evidence="9 15" id="KW-0675">Receptor</keyword>
<comment type="subcellular location">
    <subcellularLocation>
        <location evidence="2">Cell membrane</location>
        <topology evidence="2">Multi-pass membrane protein</topology>
    </subcellularLocation>
    <subcellularLocation>
        <location evidence="1">Membrane</location>
        <location evidence="1">Caveola</location>
        <topology evidence="1">Multi-pass membrane protein</topology>
    </subcellularLocation>
</comment>
<dbReference type="PANTHER" id="PTHR11923:SF110">
    <property type="entry name" value="SCAVENGER RECEPTOR CLASS B MEMBER 1"/>
    <property type="match status" value="1"/>
</dbReference>
<evidence type="ECO:0000256" key="5">
    <source>
        <dbReference type="ARBA" id="ARBA00022692"/>
    </source>
</evidence>
<dbReference type="PANTHER" id="PTHR11923">
    <property type="entry name" value="SCAVENGER RECEPTOR CLASS B TYPE-1 SR-B1"/>
    <property type="match status" value="1"/>
</dbReference>
<feature type="compositionally biased region" description="Basic residues" evidence="13">
    <location>
        <begin position="385"/>
        <end position="395"/>
    </location>
</feature>